<evidence type="ECO:0000313" key="2">
    <source>
        <dbReference type="Proteomes" id="UP000197032"/>
    </source>
</evidence>
<accession>A0A1Z5HQG0</accession>
<reference evidence="2" key="1">
    <citation type="journal article" date="2017" name="Appl. Environ. Microbiol.">
        <title>Genomic Analysis of Calderihabitans maritimus KKC1, a Thermophilic, Hydrogenogenic, Carboxydotrophic Bacterium Isolated from Marine Sediment.</title>
        <authorList>
            <person name="Omae K."/>
            <person name="Yoneda Y."/>
            <person name="Fukuyama Y."/>
            <person name="Yoshida T."/>
            <person name="Sako Y."/>
        </authorList>
    </citation>
    <scope>NUCLEOTIDE SEQUENCE [LARGE SCALE GENOMIC DNA]</scope>
    <source>
        <strain evidence="2">KKC1</strain>
    </source>
</reference>
<organism evidence="1 2">
    <name type="scientific">Calderihabitans maritimus</name>
    <dbReference type="NCBI Taxonomy" id="1246530"/>
    <lineage>
        <taxon>Bacteria</taxon>
        <taxon>Bacillati</taxon>
        <taxon>Bacillota</taxon>
        <taxon>Clostridia</taxon>
        <taxon>Neomoorellales</taxon>
        <taxon>Calderihabitantaceae</taxon>
        <taxon>Calderihabitans</taxon>
    </lineage>
</organism>
<gene>
    <name evidence="1" type="ORF">KKC1_09150</name>
</gene>
<sequence>MKKFLLDLKNFSLFLSLAEKSRYFKKQQCPNCSLWVKKKTP</sequence>
<dbReference type="AlphaFoldDB" id="A0A1Z5HQG0"/>
<name>A0A1Z5HQG0_9FIRM</name>
<comment type="caution">
    <text evidence="1">The sequence shown here is derived from an EMBL/GenBank/DDBJ whole genome shotgun (WGS) entry which is preliminary data.</text>
</comment>
<keyword evidence="2" id="KW-1185">Reference proteome</keyword>
<dbReference type="EMBL" id="BDGJ01000032">
    <property type="protein sequence ID" value="GAW91754.1"/>
    <property type="molecule type" value="Genomic_DNA"/>
</dbReference>
<evidence type="ECO:0000313" key="1">
    <source>
        <dbReference type="EMBL" id="GAW91754.1"/>
    </source>
</evidence>
<protein>
    <submittedName>
        <fullName evidence="1">Uncharacterized protein</fullName>
    </submittedName>
</protein>
<proteinExistence type="predicted"/>
<dbReference type="Proteomes" id="UP000197032">
    <property type="component" value="Unassembled WGS sequence"/>
</dbReference>